<keyword evidence="8" id="KW-0460">Magnesium</keyword>
<comment type="cofactor">
    <cofactor evidence="2">
        <name>Mg(2+)</name>
        <dbReference type="ChEBI" id="CHEBI:18420"/>
    </cofactor>
</comment>
<evidence type="ECO:0000256" key="4">
    <source>
        <dbReference type="ARBA" id="ARBA00012094"/>
    </source>
</evidence>
<dbReference type="InterPro" id="IPR036663">
    <property type="entry name" value="Fumarylacetoacetase_C_sf"/>
</dbReference>
<dbReference type="PANTHER" id="PTHR43069:SF2">
    <property type="entry name" value="FUMARYLACETOACETASE"/>
    <property type="match status" value="1"/>
</dbReference>
<sequence length="403" mass="44149">MASANDPTLRSWIDIPPTSDFPIQNLPFGIFETDERGARVGVAIGGYVLDLYAVSQWGFFDDLDLQGQQPKVFRRRSLNAFIRLGRPAWRAVRERVSELLRHDNAVLQSPEVMRDCLVRQTDVQLLCPVKPRQFVRFASRLASNTPTPTDETSPTPTGSYAPAGSLVASDTRMRRPTRTYLLDAEDTLRGPVQCLDFEVQLGFVGGQATDLGTTLSVEQVEETLFGLTLVLGWYAHDLCRGSAPAPLLDRSFGSTLSPWVVLLDALEPFRVAGALQLPEPEPHLRQNGQHHVAVQLEVALQPADGPETVVATPTTRSLYWSIGQQLAYLTSSGTPLQAGDLYTSGTVADGSLYDLTANGTQPLVLNDTTMRIFLETDDNVRLCGYCEQEGVRLGFGEVTGVVS</sequence>
<feature type="domain" description="Fumarylacetoacetase N-terminal" evidence="13">
    <location>
        <begin position="24"/>
        <end position="128"/>
    </location>
</feature>
<dbReference type="RefSeq" id="WP_208306235.1">
    <property type="nucleotide sequence ID" value="NZ_JAGETX010000001.1"/>
</dbReference>
<dbReference type="Gene3D" id="3.90.850.10">
    <property type="entry name" value="Fumarylacetoacetase-like, C-terminal domain"/>
    <property type="match status" value="1"/>
</dbReference>
<keyword evidence="9" id="KW-0828">Tyrosine catabolism</keyword>
<name>A0ABS3T7B2_9BACT</name>
<comment type="pathway">
    <text evidence="3">Amino-acid degradation; L-phenylalanine degradation; acetoacetate and fumarate from L-phenylalanine: step 6/6.</text>
</comment>
<keyword evidence="7" id="KW-0106">Calcium</keyword>
<comment type="cofactor">
    <cofactor evidence="1">
        <name>Ca(2+)</name>
        <dbReference type="ChEBI" id="CHEBI:29108"/>
    </cofactor>
</comment>
<evidence type="ECO:0000256" key="11">
    <source>
        <dbReference type="SAM" id="MobiDB-lite"/>
    </source>
</evidence>
<keyword evidence="5" id="KW-0479">Metal-binding</keyword>
<accession>A0ABS3T7B2</accession>
<evidence type="ECO:0000256" key="8">
    <source>
        <dbReference type="ARBA" id="ARBA00022842"/>
    </source>
</evidence>
<evidence type="ECO:0000259" key="12">
    <source>
        <dbReference type="Pfam" id="PF01557"/>
    </source>
</evidence>
<organism evidence="14 15">
    <name type="scientific">Hymenobacter defluvii</name>
    <dbReference type="NCBI Taxonomy" id="2054411"/>
    <lineage>
        <taxon>Bacteria</taxon>
        <taxon>Pseudomonadati</taxon>
        <taxon>Bacteroidota</taxon>
        <taxon>Cytophagia</taxon>
        <taxon>Cytophagales</taxon>
        <taxon>Hymenobacteraceae</taxon>
        <taxon>Hymenobacter</taxon>
    </lineage>
</organism>
<evidence type="ECO:0000313" key="15">
    <source>
        <dbReference type="Proteomes" id="UP000670527"/>
    </source>
</evidence>
<keyword evidence="10" id="KW-0585">Phenylalanine catabolism</keyword>
<dbReference type="InterPro" id="IPR036462">
    <property type="entry name" value="Fumarylacetoacetase_N_sf"/>
</dbReference>
<gene>
    <name evidence="14" type="ORF">J4D97_02580</name>
</gene>
<keyword evidence="15" id="KW-1185">Reference proteome</keyword>
<dbReference type="SUPFAM" id="SSF63433">
    <property type="entry name" value="Fumarylacetoacetate hydrolase, FAH, N-terminal domain"/>
    <property type="match status" value="1"/>
</dbReference>
<dbReference type="Pfam" id="PF01557">
    <property type="entry name" value="FAA_hydrolase"/>
    <property type="match status" value="1"/>
</dbReference>
<evidence type="ECO:0000259" key="13">
    <source>
        <dbReference type="Pfam" id="PF09298"/>
    </source>
</evidence>
<protein>
    <recommendedName>
        <fullName evidence="4">fumarylacetoacetase</fullName>
        <ecNumber evidence="4">3.7.1.2</ecNumber>
    </recommendedName>
</protein>
<dbReference type="InterPro" id="IPR005959">
    <property type="entry name" value="Fumarylacetoacetase"/>
</dbReference>
<comment type="caution">
    <text evidence="14">The sequence shown here is derived from an EMBL/GenBank/DDBJ whole genome shotgun (WGS) entry which is preliminary data.</text>
</comment>
<dbReference type="EMBL" id="JAGETX010000001">
    <property type="protein sequence ID" value="MBO3269521.1"/>
    <property type="molecule type" value="Genomic_DNA"/>
</dbReference>
<evidence type="ECO:0000256" key="1">
    <source>
        <dbReference type="ARBA" id="ARBA00001913"/>
    </source>
</evidence>
<dbReference type="Pfam" id="PF09298">
    <property type="entry name" value="FAA_hydrolase_N"/>
    <property type="match status" value="1"/>
</dbReference>
<dbReference type="InterPro" id="IPR015377">
    <property type="entry name" value="Fumarylacetoacetase_N"/>
</dbReference>
<dbReference type="GO" id="GO:0016787">
    <property type="term" value="F:hydrolase activity"/>
    <property type="evidence" value="ECO:0007669"/>
    <property type="project" value="UniProtKB-KW"/>
</dbReference>
<dbReference type="Gene3D" id="2.30.30.230">
    <property type="entry name" value="Fumarylacetoacetase, N-terminal domain"/>
    <property type="match status" value="1"/>
</dbReference>
<evidence type="ECO:0000256" key="5">
    <source>
        <dbReference type="ARBA" id="ARBA00022723"/>
    </source>
</evidence>
<keyword evidence="6 14" id="KW-0378">Hydrolase</keyword>
<evidence type="ECO:0000313" key="14">
    <source>
        <dbReference type="EMBL" id="MBO3269521.1"/>
    </source>
</evidence>
<evidence type="ECO:0000256" key="3">
    <source>
        <dbReference type="ARBA" id="ARBA00004782"/>
    </source>
</evidence>
<feature type="domain" description="Fumarylacetoacetase-like C-terminal" evidence="12">
    <location>
        <begin position="144"/>
        <end position="382"/>
    </location>
</feature>
<dbReference type="SUPFAM" id="SSF56529">
    <property type="entry name" value="FAH"/>
    <property type="match status" value="1"/>
</dbReference>
<evidence type="ECO:0000256" key="6">
    <source>
        <dbReference type="ARBA" id="ARBA00022801"/>
    </source>
</evidence>
<reference evidence="14 15" key="1">
    <citation type="submission" date="2021-03" db="EMBL/GenBank/DDBJ databases">
        <authorList>
            <person name="Kim M.K."/>
        </authorList>
    </citation>
    <scope>NUCLEOTIDE SEQUENCE [LARGE SCALE GENOMIC DNA]</scope>
    <source>
        <strain evidence="14 15">BT507</strain>
    </source>
</reference>
<evidence type="ECO:0000256" key="7">
    <source>
        <dbReference type="ARBA" id="ARBA00022837"/>
    </source>
</evidence>
<dbReference type="Proteomes" id="UP000670527">
    <property type="component" value="Unassembled WGS sequence"/>
</dbReference>
<dbReference type="PANTHER" id="PTHR43069">
    <property type="entry name" value="FUMARYLACETOACETASE"/>
    <property type="match status" value="1"/>
</dbReference>
<evidence type="ECO:0000256" key="10">
    <source>
        <dbReference type="ARBA" id="ARBA00023232"/>
    </source>
</evidence>
<feature type="region of interest" description="Disordered" evidence="11">
    <location>
        <begin position="141"/>
        <end position="164"/>
    </location>
</feature>
<dbReference type="InterPro" id="IPR011234">
    <property type="entry name" value="Fumarylacetoacetase-like_C"/>
</dbReference>
<proteinExistence type="predicted"/>
<evidence type="ECO:0000256" key="2">
    <source>
        <dbReference type="ARBA" id="ARBA00001946"/>
    </source>
</evidence>
<feature type="compositionally biased region" description="Low complexity" evidence="11">
    <location>
        <begin position="145"/>
        <end position="157"/>
    </location>
</feature>
<dbReference type="EC" id="3.7.1.2" evidence="4"/>
<evidence type="ECO:0000256" key="9">
    <source>
        <dbReference type="ARBA" id="ARBA00022878"/>
    </source>
</evidence>